<evidence type="ECO:0000256" key="1">
    <source>
        <dbReference type="SAM" id="SignalP"/>
    </source>
</evidence>
<dbReference type="InterPro" id="IPR014110">
    <property type="entry name" value="TraF"/>
</dbReference>
<accession>A0ABV1LDZ7</accession>
<reference evidence="2 3" key="1">
    <citation type="submission" date="2024-04" db="EMBL/GenBank/DDBJ databases">
        <title>Role of Flies in the Dissemination of Carbapenem-Resistant Enterobacteriaceae (CRE): An Epidemiological and Genomic Study in China.</title>
        <authorList>
            <person name="Kaichao C."/>
            <person name="Zhang R."/>
            <person name="Chen S."/>
        </authorList>
    </citation>
    <scope>NUCLEOTIDE SEQUENCE [LARGE SCALE GENOMIC DNA]</scope>
    <source>
        <strain evidence="3">fly-1011</strain>
    </source>
</reference>
<dbReference type="EMBL" id="JBEEWF010000015">
    <property type="protein sequence ID" value="MEQ5349955.1"/>
    <property type="molecule type" value="Genomic_DNA"/>
</dbReference>
<keyword evidence="1" id="KW-0732">Signal</keyword>
<keyword evidence="3" id="KW-1185">Reference proteome</keyword>
<dbReference type="Pfam" id="PF13728">
    <property type="entry name" value="TraF"/>
    <property type="match status" value="1"/>
</dbReference>
<feature type="chain" id="PRO_5046986292" evidence="1">
    <location>
        <begin position="23"/>
        <end position="262"/>
    </location>
</feature>
<dbReference type="NCBIfam" id="TIGR02739">
    <property type="entry name" value="TraF"/>
    <property type="match status" value="1"/>
</dbReference>
<name>A0ABV1LDZ7_9GAMM</name>
<organism evidence="2 3">
    <name type="scientific">Proteus genomosp. 6</name>
    <dbReference type="NCBI Taxonomy" id="1311820"/>
    <lineage>
        <taxon>Bacteria</taxon>
        <taxon>Pseudomonadati</taxon>
        <taxon>Pseudomonadota</taxon>
        <taxon>Gammaproteobacteria</taxon>
        <taxon>Enterobacterales</taxon>
        <taxon>Morganellaceae</taxon>
        <taxon>Proteus</taxon>
    </lineage>
</organism>
<evidence type="ECO:0000313" key="3">
    <source>
        <dbReference type="Proteomes" id="UP001436462"/>
    </source>
</evidence>
<dbReference type="Proteomes" id="UP001436462">
    <property type="component" value="Unassembled WGS sequence"/>
</dbReference>
<dbReference type="RefSeq" id="WP_349420278.1">
    <property type="nucleotide sequence ID" value="NZ_JBEEWF010000015.1"/>
</dbReference>
<gene>
    <name evidence="2" type="primary">traF</name>
    <name evidence="2" type="ORF">ABN253_17455</name>
</gene>
<feature type="signal peptide" evidence="1">
    <location>
        <begin position="1"/>
        <end position="22"/>
    </location>
</feature>
<comment type="caution">
    <text evidence="2">The sequence shown here is derived from an EMBL/GenBank/DDBJ whole genome shotgun (WGS) entry which is preliminary data.</text>
</comment>
<protein>
    <submittedName>
        <fullName evidence="2">Type-F conjugative transfer system pilin assembly protein TraF</fullName>
    </submittedName>
</protein>
<sequence length="262" mass="30222">MKNIAKILSATFFIAISQPSLADVKGNEYHDPVSWQFYNLPEKKYDDEKQNRKIPIQPEMSLEEKAMQQMKTIQKKLEESKALAIMNPTPENIAVYKTYQDYFTEKASEFSSQWEKTLLKYPHLDYNIKNSHYNATAAIKTAKERQTQAQAVKLVNQQYGIFFFYRGGEPLDNQLAKVVKEFSQQYDLAIIPISVDGRNSSEYPNSKKDVGQSVSMNVKYFPAIFLVEPQKGTFKPLSYGFISQDDLARRVLNVVTDFKPRI</sequence>
<evidence type="ECO:0000313" key="2">
    <source>
        <dbReference type="EMBL" id="MEQ5349955.1"/>
    </source>
</evidence>
<proteinExistence type="predicted"/>
<dbReference type="InterPro" id="IPR039555">
    <property type="entry name" value="TraF/TrbB"/>
</dbReference>